<evidence type="ECO:0000259" key="1">
    <source>
        <dbReference type="Pfam" id="PF01037"/>
    </source>
</evidence>
<sequence length="75" mass="8863">MQVAYALLTVEPGHEEETLAELKRIENVKETYRVYGVYDIVVRIEAENHEKLRAIISKIRHIQRIRSTTTLIVWE</sequence>
<dbReference type="Proteomes" id="UP000244066">
    <property type="component" value="Unassembled WGS sequence"/>
</dbReference>
<organism evidence="2 3">
    <name type="scientific">Candidatus Terraquivivens tikiterensis</name>
    <dbReference type="NCBI Taxonomy" id="1980982"/>
    <lineage>
        <taxon>Archaea</taxon>
        <taxon>Nitrososphaerota</taxon>
        <taxon>Candidatus Wolframiiraptoraceae</taxon>
        <taxon>Candidatus Terraquivivens</taxon>
    </lineage>
</organism>
<evidence type="ECO:0000313" key="2">
    <source>
        <dbReference type="EMBL" id="PUA34102.1"/>
    </source>
</evidence>
<dbReference type="AlphaFoldDB" id="A0A2R7YB45"/>
<protein>
    <recommendedName>
        <fullName evidence="1">Transcription regulator AsnC/Lrp ligand binding domain-containing protein</fullName>
    </recommendedName>
</protein>
<gene>
    <name evidence="2" type="ORF">B9J98_01600</name>
</gene>
<evidence type="ECO:0000313" key="3">
    <source>
        <dbReference type="Proteomes" id="UP000244066"/>
    </source>
</evidence>
<dbReference type="SUPFAM" id="SSF54909">
    <property type="entry name" value="Dimeric alpha+beta barrel"/>
    <property type="match status" value="1"/>
</dbReference>
<feature type="domain" description="Transcription regulator AsnC/Lrp ligand binding" evidence="1">
    <location>
        <begin position="8"/>
        <end position="73"/>
    </location>
</feature>
<accession>A0A2R7YB45</accession>
<comment type="caution">
    <text evidence="2">The sequence shown here is derived from an EMBL/GenBank/DDBJ whole genome shotgun (WGS) entry which is preliminary data.</text>
</comment>
<dbReference type="EMBL" id="NDWU01000003">
    <property type="protein sequence ID" value="PUA34102.1"/>
    <property type="molecule type" value="Genomic_DNA"/>
</dbReference>
<reference evidence="2 3" key="1">
    <citation type="submission" date="2017-04" db="EMBL/GenBank/DDBJ databases">
        <title>Draft Aigarchaeota genome from a New Zealand hot spring.</title>
        <authorList>
            <person name="Reysenbach A.-L."/>
            <person name="Donaho J.A."/>
            <person name="Gerhart J."/>
            <person name="Kelley J.F."/>
            <person name="Kouba K."/>
            <person name="Podar M."/>
            <person name="Stott M."/>
        </authorList>
    </citation>
    <scope>NUCLEOTIDE SEQUENCE [LARGE SCALE GENOMIC DNA]</scope>
    <source>
        <strain evidence="2">NZ13_MG1</strain>
    </source>
</reference>
<name>A0A2R7YB45_9ARCH</name>
<dbReference type="Gene3D" id="3.30.70.920">
    <property type="match status" value="1"/>
</dbReference>
<dbReference type="Pfam" id="PF01037">
    <property type="entry name" value="AsnC_trans_reg"/>
    <property type="match status" value="1"/>
</dbReference>
<dbReference type="InterPro" id="IPR019887">
    <property type="entry name" value="Tscrpt_reg_AsnC/Lrp_C"/>
</dbReference>
<dbReference type="InterPro" id="IPR011008">
    <property type="entry name" value="Dimeric_a/b-barrel"/>
</dbReference>
<proteinExistence type="predicted"/>